<comment type="similarity">
    <text evidence="1 3">Belongs to the DapA family.</text>
</comment>
<reference evidence="6" key="1">
    <citation type="submission" date="2020-10" db="EMBL/GenBank/DDBJ databases">
        <authorList>
            <person name="Gilroy R."/>
        </authorList>
    </citation>
    <scope>NUCLEOTIDE SEQUENCE</scope>
    <source>
        <strain evidence="6">13766</strain>
    </source>
</reference>
<dbReference type="CDD" id="cd00408">
    <property type="entry name" value="DHDPS-like"/>
    <property type="match status" value="1"/>
</dbReference>
<feature type="binding site" evidence="5">
    <location>
        <position position="207"/>
    </location>
    <ligand>
        <name>pyruvate</name>
        <dbReference type="ChEBI" id="CHEBI:15361"/>
    </ligand>
</feature>
<evidence type="ECO:0000256" key="5">
    <source>
        <dbReference type="PIRSR" id="PIRSR001365-2"/>
    </source>
</evidence>
<dbReference type="InterPro" id="IPR013785">
    <property type="entry name" value="Aldolase_TIM"/>
</dbReference>
<feature type="active site" description="Schiff-base intermediate with substrate" evidence="4">
    <location>
        <position position="165"/>
    </location>
</feature>
<dbReference type="PRINTS" id="PR00146">
    <property type="entry name" value="DHPICSNTHASE"/>
</dbReference>
<dbReference type="EMBL" id="DVJN01000058">
    <property type="protein sequence ID" value="HIS91945.1"/>
    <property type="molecule type" value="Genomic_DNA"/>
</dbReference>
<dbReference type="InterPro" id="IPR002220">
    <property type="entry name" value="DapA-like"/>
</dbReference>
<dbReference type="SUPFAM" id="SSF51569">
    <property type="entry name" value="Aldolase"/>
    <property type="match status" value="1"/>
</dbReference>
<comment type="caution">
    <text evidence="6">The sequence shown here is derived from an EMBL/GenBank/DDBJ whole genome shotgun (WGS) entry which is preliminary data.</text>
</comment>
<dbReference type="GO" id="GO:0008840">
    <property type="term" value="F:4-hydroxy-tetrahydrodipicolinate synthase activity"/>
    <property type="evidence" value="ECO:0007669"/>
    <property type="project" value="TreeGrafter"/>
</dbReference>
<evidence type="ECO:0000313" key="6">
    <source>
        <dbReference type="EMBL" id="HIS91945.1"/>
    </source>
</evidence>
<accession>A0A9D1K5E7</accession>
<dbReference type="SMART" id="SM01130">
    <property type="entry name" value="DHDPS"/>
    <property type="match status" value="1"/>
</dbReference>
<reference evidence="6" key="2">
    <citation type="journal article" date="2021" name="PeerJ">
        <title>Extensive microbial diversity within the chicken gut microbiome revealed by metagenomics and culture.</title>
        <authorList>
            <person name="Gilroy R."/>
            <person name="Ravi A."/>
            <person name="Getino M."/>
            <person name="Pursley I."/>
            <person name="Horton D.L."/>
            <person name="Alikhan N.F."/>
            <person name="Baker D."/>
            <person name="Gharbi K."/>
            <person name="Hall N."/>
            <person name="Watson M."/>
            <person name="Adriaenssens E.M."/>
            <person name="Foster-Nyarko E."/>
            <person name="Jarju S."/>
            <person name="Secka A."/>
            <person name="Antonio M."/>
            <person name="Oren A."/>
            <person name="Chaudhuri R.R."/>
            <person name="La Ragione R."/>
            <person name="Hildebrand F."/>
            <person name="Pallen M.J."/>
        </authorList>
    </citation>
    <scope>NUCLEOTIDE SEQUENCE</scope>
    <source>
        <strain evidence="6">13766</strain>
    </source>
</reference>
<protein>
    <submittedName>
        <fullName evidence="6">Dihydrodipicolinate synthase family protein</fullName>
    </submittedName>
</protein>
<evidence type="ECO:0000313" key="7">
    <source>
        <dbReference type="Proteomes" id="UP000824140"/>
    </source>
</evidence>
<evidence type="ECO:0000256" key="2">
    <source>
        <dbReference type="ARBA" id="ARBA00023239"/>
    </source>
</evidence>
<sequence length="305" mass="32692">MSKKYTGVIPPLITPLDTRDNVDEDALRALVEHCIAGGLHGIFVCGTNGEGVQLREGQRTRAAKIAVEQARGRVPVICGAMDTSTRRVIDNVKALEDVGCPCAAITSVYYARHASQEESIRHFAAISRETTAELIAYNMPSMTGLAFLPATVVRISQIERVVGYKDSGTSYGGFLQVRAETDAAFACLMGVTDHAMSALLMGADGFVPVLAPLFPRLFVAAYTAGASGDIVRARRMDALLRETSKILRAAANMTAAAKFAISTLGLCDPRVAAPQEGVSEAEKMCILRQIEQVRQLCAAAQEEWA</sequence>
<name>A0A9D1K5E7_9FIRM</name>
<dbReference type="PANTHER" id="PTHR12128:SF66">
    <property type="entry name" value="4-HYDROXY-2-OXOGLUTARATE ALDOLASE, MITOCHONDRIAL"/>
    <property type="match status" value="1"/>
</dbReference>
<dbReference type="Gene3D" id="3.20.20.70">
    <property type="entry name" value="Aldolase class I"/>
    <property type="match status" value="1"/>
</dbReference>
<dbReference type="AlphaFoldDB" id="A0A9D1K5E7"/>
<dbReference type="PIRSF" id="PIRSF001365">
    <property type="entry name" value="DHDPS"/>
    <property type="match status" value="1"/>
</dbReference>
<dbReference type="Proteomes" id="UP000824140">
    <property type="component" value="Unassembled WGS sequence"/>
</dbReference>
<evidence type="ECO:0000256" key="1">
    <source>
        <dbReference type="ARBA" id="ARBA00007592"/>
    </source>
</evidence>
<organism evidence="6 7">
    <name type="scientific">Candidatus Alectryocaccomicrobium excrementavium</name>
    <dbReference type="NCBI Taxonomy" id="2840668"/>
    <lineage>
        <taxon>Bacteria</taxon>
        <taxon>Bacillati</taxon>
        <taxon>Bacillota</taxon>
        <taxon>Clostridia</taxon>
        <taxon>Candidatus Alectryocaccomicrobium</taxon>
    </lineage>
</organism>
<evidence type="ECO:0000256" key="3">
    <source>
        <dbReference type="PIRNR" id="PIRNR001365"/>
    </source>
</evidence>
<proteinExistence type="inferred from homology"/>
<dbReference type="PANTHER" id="PTHR12128">
    <property type="entry name" value="DIHYDRODIPICOLINATE SYNTHASE"/>
    <property type="match status" value="1"/>
</dbReference>
<keyword evidence="2 3" id="KW-0456">Lyase</keyword>
<feature type="active site" description="Proton donor/acceptor" evidence="4">
    <location>
        <position position="137"/>
    </location>
</feature>
<dbReference type="Pfam" id="PF00701">
    <property type="entry name" value="DHDPS"/>
    <property type="match status" value="1"/>
</dbReference>
<evidence type="ECO:0000256" key="4">
    <source>
        <dbReference type="PIRSR" id="PIRSR001365-1"/>
    </source>
</evidence>
<gene>
    <name evidence="6" type="ORF">IAA84_02900</name>
</gene>